<sequence length="149" mass="16916">MRWNPEQSGSKKCGGGDMGVRLRALSKAVYNTPIDPRACLSWVPALHTAYIKRYPSSRTFALSHHLAIPHLPSQRLYPISRPRRPGLKIRLRVPRRDCAYGSTHYRYTDPHNPSTVSQRSLNDRFMWCTDGCARGRDGVAPCIERSVGR</sequence>
<proteinExistence type="predicted"/>
<evidence type="ECO:0000313" key="2">
    <source>
        <dbReference type="Proteomes" id="UP000799770"/>
    </source>
</evidence>
<organism evidence="1 2">
    <name type="scientific">Lophiotrema nucula</name>
    <dbReference type="NCBI Taxonomy" id="690887"/>
    <lineage>
        <taxon>Eukaryota</taxon>
        <taxon>Fungi</taxon>
        <taxon>Dikarya</taxon>
        <taxon>Ascomycota</taxon>
        <taxon>Pezizomycotina</taxon>
        <taxon>Dothideomycetes</taxon>
        <taxon>Pleosporomycetidae</taxon>
        <taxon>Pleosporales</taxon>
        <taxon>Lophiotremataceae</taxon>
        <taxon>Lophiotrema</taxon>
    </lineage>
</organism>
<keyword evidence="2" id="KW-1185">Reference proteome</keyword>
<dbReference type="EMBL" id="ML977335">
    <property type="protein sequence ID" value="KAF2111054.1"/>
    <property type="molecule type" value="Genomic_DNA"/>
</dbReference>
<reference evidence="1" key="1">
    <citation type="journal article" date="2020" name="Stud. Mycol.">
        <title>101 Dothideomycetes genomes: a test case for predicting lifestyles and emergence of pathogens.</title>
        <authorList>
            <person name="Haridas S."/>
            <person name="Albert R."/>
            <person name="Binder M."/>
            <person name="Bloem J."/>
            <person name="Labutti K."/>
            <person name="Salamov A."/>
            <person name="Andreopoulos B."/>
            <person name="Baker S."/>
            <person name="Barry K."/>
            <person name="Bills G."/>
            <person name="Bluhm B."/>
            <person name="Cannon C."/>
            <person name="Castanera R."/>
            <person name="Culley D."/>
            <person name="Daum C."/>
            <person name="Ezra D."/>
            <person name="Gonzalez J."/>
            <person name="Henrissat B."/>
            <person name="Kuo A."/>
            <person name="Liang C."/>
            <person name="Lipzen A."/>
            <person name="Lutzoni F."/>
            <person name="Magnuson J."/>
            <person name="Mondo S."/>
            <person name="Nolan M."/>
            <person name="Ohm R."/>
            <person name="Pangilinan J."/>
            <person name="Park H.-J."/>
            <person name="Ramirez L."/>
            <person name="Alfaro M."/>
            <person name="Sun H."/>
            <person name="Tritt A."/>
            <person name="Yoshinaga Y."/>
            <person name="Zwiers L.-H."/>
            <person name="Turgeon B."/>
            <person name="Goodwin S."/>
            <person name="Spatafora J."/>
            <person name="Crous P."/>
            <person name="Grigoriev I."/>
        </authorList>
    </citation>
    <scope>NUCLEOTIDE SEQUENCE</scope>
    <source>
        <strain evidence="1">CBS 627.86</strain>
    </source>
</reference>
<protein>
    <submittedName>
        <fullName evidence="1">Uncharacterized protein</fullName>
    </submittedName>
</protein>
<dbReference type="Proteomes" id="UP000799770">
    <property type="component" value="Unassembled WGS sequence"/>
</dbReference>
<gene>
    <name evidence="1" type="ORF">BDV96DRAFT_186163</name>
</gene>
<dbReference type="AlphaFoldDB" id="A0A6A5YW95"/>
<evidence type="ECO:0000313" key="1">
    <source>
        <dbReference type="EMBL" id="KAF2111054.1"/>
    </source>
</evidence>
<accession>A0A6A5YW95</accession>
<name>A0A6A5YW95_9PLEO</name>